<dbReference type="GO" id="GO:0003964">
    <property type="term" value="F:RNA-directed DNA polymerase activity"/>
    <property type="evidence" value="ECO:0007669"/>
    <property type="project" value="UniProtKB-KW"/>
</dbReference>
<keyword evidence="1" id="KW-0548">Nucleotidyltransferase</keyword>
<dbReference type="AlphaFoldDB" id="A0A6L2KEG0"/>
<dbReference type="EMBL" id="BKCJ010002099">
    <property type="protein sequence ID" value="GEU46244.1"/>
    <property type="molecule type" value="Genomic_DNA"/>
</dbReference>
<protein>
    <submittedName>
        <fullName evidence="1">Reverse transcriptase domain-containing protein</fullName>
    </submittedName>
</protein>
<proteinExistence type="predicted"/>
<reference evidence="1" key="1">
    <citation type="journal article" date="2019" name="Sci. Rep.">
        <title>Draft genome of Tanacetum cinerariifolium, the natural source of mosquito coil.</title>
        <authorList>
            <person name="Yamashiro T."/>
            <person name="Shiraishi A."/>
            <person name="Satake H."/>
            <person name="Nakayama K."/>
        </authorList>
    </citation>
    <scope>NUCLEOTIDE SEQUENCE</scope>
</reference>
<accession>A0A6L2KEG0</accession>
<comment type="caution">
    <text evidence="1">The sequence shown here is derived from an EMBL/GenBank/DDBJ whole genome shotgun (WGS) entry which is preliminary data.</text>
</comment>
<gene>
    <name evidence="1" type="ORF">Tci_018222</name>
</gene>
<name>A0A6L2KEG0_TANCI</name>
<sequence>MILNQCQLSGALGEDVNDHLDTFLGICEPFKIKDINGDEIKLRVFPFTLTGTDKECLKSNAPGETLYEAWKRLKKYLRQNNKVSMAMFNKKFDKLNATIVAMQVGCESYGGPHLTKNCDDKPMRSSEDACWINQRQGNFQAGGSNNNILSYKQVNHEENNKVKSQSSLSTTHVKNPLQPYKPTLPYPGWYKKEKEATVWAGNVARRDEMPQAIIQVCEIFDVWGIDFIGPFPNSHGKVSLVGVQPETPEVRHGIRPFVRQLRNKLSQSPHVKRILSWNSVCFIYRSGVGEEVWIFTTKLVFTLPRKLWTSSRVPSNLDDWDAALLQPLDLSTNPSLDSTHGTFYEPCLIAEEVLVYGYPKLFRVTARNGM</sequence>
<organism evidence="1">
    <name type="scientific">Tanacetum cinerariifolium</name>
    <name type="common">Dalmatian daisy</name>
    <name type="synonym">Chrysanthemum cinerariifolium</name>
    <dbReference type="NCBI Taxonomy" id="118510"/>
    <lineage>
        <taxon>Eukaryota</taxon>
        <taxon>Viridiplantae</taxon>
        <taxon>Streptophyta</taxon>
        <taxon>Embryophyta</taxon>
        <taxon>Tracheophyta</taxon>
        <taxon>Spermatophyta</taxon>
        <taxon>Magnoliopsida</taxon>
        <taxon>eudicotyledons</taxon>
        <taxon>Gunneridae</taxon>
        <taxon>Pentapetalae</taxon>
        <taxon>asterids</taxon>
        <taxon>campanulids</taxon>
        <taxon>Asterales</taxon>
        <taxon>Asteraceae</taxon>
        <taxon>Asteroideae</taxon>
        <taxon>Anthemideae</taxon>
        <taxon>Anthemidinae</taxon>
        <taxon>Tanacetum</taxon>
    </lineage>
</organism>
<keyword evidence="1" id="KW-0695">RNA-directed DNA polymerase</keyword>
<evidence type="ECO:0000313" key="1">
    <source>
        <dbReference type="EMBL" id="GEU46244.1"/>
    </source>
</evidence>
<keyword evidence="1" id="KW-0808">Transferase</keyword>